<dbReference type="InterPro" id="IPR000424">
    <property type="entry name" value="Primosome_PriB/ssb"/>
</dbReference>
<dbReference type="AlphaFoldDB" id="A0A0F9E9J4"/>
<dbReference type="GO" id="GO:0003697">
    <property type="term" value="F:single-stranded DNA binding"/>
    <property type="evidence" value="ECO:0007669"/>
    <property type="project" value="InterPro"/>
</dbReference>
<protein>
    <recommendedName>
        <fullName evidence="3">Single-stranded DNA-binding protein</fullName>
    </recommendedName>
</protein>
<feature type="non-terminal residue" evidence="2">
    <location>
        <position position="1"/>
    </location>
</feature>
<name>A0A0F9E9J4_9ZZZZ</name>
<proteinExistence type="predicted"/>
<sequence>GKALFKCKLKIPTTDERSGDARESLLRITAWEDWAEWLGSLSQGTVIKANTRINERSYTHEGKKRNVTDLVVDSAEVVEEGANEGANFFVLEGTLQWPELKNVGERGTPLFHAKVKIPYFRADDPETLRNSYVRITAWDELAEQLALVGEQGSVKVSGHIQERKWNAPDGQTRVFTDAVVTNFTAGGTAGV</sequence>
<comment type="caution">
    <text evidence="2">The sequence shown here is derived from an EMBL/GenBank/DDBJ whole genome shotgun (WGS) entry which is preliminary data.</text>
</comment>
<accession>A0A0F9E9J4</accession>
<reference evidence="2" key="1">
    <citation type="journal article" date="2015" name="Nature">
        <title>Complex archaea that bridge the gap between prokaryotes and eukaryotes.</title>
        <authorList>
            <person name="Spang A."/>
            <person name="Saw J.H."/>
            <person name="Jorgensen S.L."/>
            <person name="Zaremba-Niedzwiedzka K."/>
            <person name="Martijn J."/>
            <person name="Lind A.E."/>
            <person name="van Eijk R."/>
            <person name="Schleper C."/>
            <person name="Guy L."/>
            <person name="Ettema T.J."/>
        </authorList>
    </citation>
    <scope>NUCLEOTIDE SEQUENCE</scope>
</reference>
<evidence type="ECO:0000256" key="1">
    <source>
        <dbReference type="ARBA" id="ARBA00023125"/>
    </source>
</evidence>
<dbReference type="EMBL" id="LAZR01028351">
    <property type="protein sequence ID" value="KKL62881.1"/>
    <property type="molecule type" value="Genomic_DNA"/>
</dbReference>
<dbReference type="SUPFAM" id="SSF50249">
    <property type="entry name" value="Nucleic acid-binding proteins"/>
    <property type="match status" value="2"/>
</dbReference>
<dbReference type="PROSITE" id="PS50935">
    <property type="entry name" value="SSB"/>
    <property type="match status" value="2"/>
</dbReference>
<keyword evidence="1" id="KW-0238">DNA-binding</keyword>
<dbReference type="InterPro" id="IPR012340">
    <property type="entry name" value="NA-bd_OB-fold"/>
</dbReference>
<evidence type="ECO:0008006" key="3">
    <source>
        <dbReference type="Google" id="ProtNLM"/>
    </source>
</evidence>
<evidence type="ECO:0000313" key="2">
    <source>
        <dbReference type="EMBL" id="KKL62881.1"/>
    </source>
</evidence>
<dbReference type="Gene3D" id="2.40.50.140">
    <property type="entry name" value="Nucleic acid-binding proteins"/>
    <property type="match status" value="2"/>
</dbReference>
<dbReference type="Pfam" id="PF00436">
    <property type="entry name" value="SSB"/>
    <property type="match status" value="1"/>
</dbReference>
<gene>
    <name evidence="2" type="ORF">LCGC14_2180680</name>
</gene>
<organism evidence="2">
    <name type="scientific">marine sediment metagenome</name>
    <dbReference type="NCBI Taxonomy" id="412755"/>
    <lineage>
        <taxon>unclassified sequences</taxon>
        <taxon>metagenomes</taxon>
        <taxon>ecological metagenomes</taxon>
    </lineage>
</organism>